<dbReference type="PANTHER" id="PTHR35567">
    <property type="entry name" value="MALATE DEHYDROGENASE (AFU_ORTHOLOGUE AFUA_2G13800)"/>
    <property type="match status" value="1"/>
</dbReference>
<dbReference type="Pfam" id="PF11937">
    <property type="entry name" value="DUF3455"/>
    <property type="match status" value="1"/>
</dbReference>
<dbReference type="EMBL" id="QGDH01000171">
    <property type="protein sequence ID" value="RAR03761.1"/>
    <property type="molecule type" value="Genomic_DNA"/>
</dbReference>
<gene>
    <name evidence="2" type="ORF">DDE83_008095</name>
</gene>
<dbReference type="Proteomes" id="UP000249619">
    <property type="component" value="Unassembled WGS sequence"/>
</dbReference>
<name>A0A364MU75_STELY</name>
<dbReference type="AlphaFoldDB" id="A0A364MU75"/>
<evidence type="ECO:0000313" key="3">
    <source>
        <dbReference type="Proteomes" id="UP000249619"/>
    </source>
</evidence>
<proteinExistence type="predicted"/>
<feature type="chain" id="PRO_5016695932" description="Malate dehydrogenase" evidence="1">
    <location>
        <begin position="19"/>
        <end position="228"/>
    </location>
</feature>
<evidence type="ECO:0000313" key="2">
    <source>
        <dbReference type="EMBL" id="RAR03761.1"/>
    </source>
</evidence>
<accession>A0A364MU75</accession>
<keyword evidence="3" id="KW-1185">Reference proteome</keyword>
<keyword evidence="1" id="KW-0732">Signal</keyword>
<sequence length="228" mass="23892">MHTSFFFAAFAFIPVATAAPRPPFYAPGLIRPRENCQNETATNTTTPTEPALPSALTCDLSSVRQPSSALVPPPSTMSLVLVALGQGTQNYTCSNSTAAPAAIGALAQLFNASCALSSDPTASTTSLGSIEESASIGKHFFLDNTTPDFDISGLGNTVVKKVEDVAAPDAVNDVKWLRLEAQQGASTSDVKMVYRLNTVGGIAPTSCEGTTAGEVMTVPYEAQYWVYT</sequence>
<evidence type="ECO:0000256" key="1">
    <source>
        <dbReference type="SAM" id="SignalP"/>
    </source>
</evidence>
<organism evidence="2 3">
    <name type="scientific">Stemphylium lycopersici</name>
    <name type="common">Tomato gray leaf spot disease fungus</name>
    <name type="synonym">Thyrospora lycopersici</name>
    <dbReference type="NCBI Taxonomy" id="183478"/>
    <lineage>
        <taxon>Eukaryota</taxon>
        <taxon>Fungi</taxon>
        <taxon>Dikarya</taxon>
        <taxon>Ascomycota</taxon>
        <taxon>Pezizomycotina</taxon>
        <taxon>Dothideomycetes</taxon>
        <taxon>Pleosporomycetidae</taxon>
        <taxon>Pleosporales</taxon>
        <taxon>Pleosporineae</taxon>
        <taxon>Pleosporaceae</taxon>
        <taxon>Stemphylium</taxon>
    </lineage>
</organism>
<dbReference type="PANTHER" id="PTHR35567:SF11">
    <property type="entry name" value="MALATE DEHYDROGENASE (AFU_ORTHOLOGUE AFUA_2G13800)"/>
    <property type="match status" value="1"/>
</dbReference>
<dbReference type="InterPro" id="IPR021851">
    <property type="entry name" value="DUF3455"/>
</dbReference>
<comment type="caution">
    <text evidence="2">The sequence shown here is derived from an EMBL/GenBank/DDBJ whole genome shotgun (WGS) entry which is preliminary data.</text>
</comment>
<evidence type="ECO:0008006" key="4">
    <source>
        <dbReference type="Google" id="ProtNLM"/>
    </source>
</evidence>
<protein>
    <recommendedName>
        <fullName evidence="4">Malate dehydrogenase</fullName>
    </recommendedName>
</protein>
<feature type="signal peptide" evidence="1">
    <location>
        <begin position="1"/>
        <end position="18"/>
    </location>
</feature>
<reference evidence="3" key="1">
    <citation type="submission" date="2018-05" db="EMBL/GenBank/DDBJ databases">
        <title>Draft genome sequence of Stemphylium lycopersici strain CIDEFI 213.</title>
        <authorList>
            <person name="Medina R."/>
            <person name="Franco M.E.E."/>
            <person name="Lucentini C.G."/>
            <person name="Saparrat M.C.N."/>
            <person name="Balatti P.A."/>
        </authorList>
    </citation>
    <scope>NUCLEOTIDE SEQUENCE [LARGE SCALE GENOMIC DNA]</scope>
    <source>
        <strain evidence="3">CIDEFI 213</strain>
    </source>
</reference>